<name>A0A1I0FGR7_9FIRM</name>
<dbReference type="RefSeq" id="WP_090445291.1">
    <property type="nucleotide sequence ID" value="NZ_FOHU01000014.1"/>
</dbReference>
<dbReference type="Proteomes" id="UP000199568">
    <property type="component" value="Unassembled WGS sequence"/>
</dbReference>
<protein>
    <recommendedName>
        <fullName evidence="3">Helix-turn-helix domain-containing protein</fullName>
    </recommendedName>
</protein>
<evidence type="ECO:0008006" key="3">
    <source>
        <dbReference type="Google" id="ProtNLM"/>
    </source>
</evidence>
<accession>A0A1I0FGR7</accession>
<proteinExistence type="predicted"/>
<dbReference type="EMBL" id="FOHU01000014">
    <property type="protein sequence ID" value="SET56404.1"/>
    <property type="molecule type" value="Genomic_DNA"/>
</dbReference>
<reference evidence="1 2" key="1">
    <citation type="submission" date="2016-10" db="EMBL/GenBank/DDBJ databases">
        <authorList>
            <person name="de Groot N.N."/>
        </authorList>
    </citation>
    <scope>NUCLEOTIDE SEQUENCE [LARGE SCALE GENOMIC DNA]</scope>
    <source>
        <strain evidence="1 2">DSM 18979</strain>
    </source>
</reference>
<evidence type="ECO:0000313" key="1">
    <source>
        <dbReference type="EMBL" id="SET56404.1"/>
    </source>
</evidence>
<organism evidence="1 2">
    <name type="scientific">Natronincola peptidivorans</name>
    <dbReference type="NCBI Taxonomy" id="426128"/>
    <lineage>
        <taxon>Bacteria</taxon>
        <taxon>Bacillati</taxon>
        <taxon>Bacillota</taxon>
        <taxon>Clostridia</taxon>
        <taxon>Peptostreptococcales</taxon>
        <taxon>Natronincolaceae</taxon>
        <taxon>Natronincola</taxon>
    </lineage>
</organism>
<dbReference type="OrthoDB" id="2063024at2"/>
<sequence length="71" mass="8087">MPEDNKKKISVKDAAEIMGKSQQFVRIGLQRGLLPFGTAVKMSSMWTYYISPKQFHEYVGDDEQATTKEAM</sequence>
<dbReference type="STRING" id="426128.SAMN05660297_02782"/>
<dbReference type="AlphaFoldDB" id="A0A1I0FGR7"/>
<keyword evidence="2" id="KW-1185">Reference proteome</keyword>
<evidence type="ECO:0000313" key="2">
    <source>
        <dbReference type="Proteomes" id="UP000199568"/>
    </source>
</evidence>
<gene>
    <name evidence="1" type="ORF">SAMN05660297_02782</name>
</gene>